<dbReference type="EC" id="3.1.26.4" evidence="3"/>
<keyword evidence="10" id="KW-0064">Aspartyl protease</keyword>
<dbReference type="InterPro" id="IPR041373">
    <property type="entry name" value="RT_RNaseH"/>
</dbReference>
<dbReference type="CDD" id="cd00303">
    <property type="entry name" value="retropepsin_like"/>
    <property type="match status" value="1"/>
</dbReference>
<evidence type="ECO:0000256" key="5">
    <source>
        <dbReference type="ARBA" id="ARBA00022670"/>
    </source>
</evidence>
<dbReference type="Gene3D" id="2.40.50.40">
    <property type="match status" value="1"/>
</dbReference>
<evidence type="ECO:0000256" key="16">
    <source>
        <dbReference type="ARBA" id="ARBA00022932"/>
    </source>
</evidence>
<dbReference type="GO" id="GO:0004523">
    <property type="term" value="F:RNA-DNA hybrid ribonuclease activity"/>
    <property type="evidence" value="ECO:0007669"/>
    <property type="project" value="UniProtKB-EC"/>
</dbReference>
<dbReference type="PANTHER" id="PTHR37984">
    <property type="entry name" value="PROTEIN CBG26694"/>
    <property type="match status" value="1"/>
</dbReference>
<reference evidence="24" key="1">
    <citation type="submission" date="2025-08" db="UniProtKB">
        <authorList>
            <consortium name="Ensembl"/>
        </authorList>
    </citation>
    <scope>IDENTIFICATION</scope>
</reference>
<protein>
    <recommendedName>
        <fullName evidence="19">Gypsy retrotransposon integrase-like protein 1</fullName>
        <ecNumber evidence="4">2.7.7.49</ecNumber>
        <ecNumber evidence="3">3.1.26.4</ecNumber>
    </recommendedName>
</protein>
<evidence type="ECO:0000256" key="7">
    <source>
        <dbReference type="ARBA" id="ARBA00022695"/>
    </source>
</evidence>
<keyword evidence="16" id="KW-0239">DNA-directed DNA polymerase</keyword>
<keyword evidence="12" id="KW-0378">Hydrolase</keyword>
<evidence type="ECO:0000313" key="25">
    <source>
        <dbReference type="Proteomes" id="UP000694383"/>
    </source>
</evidence>
<accession>A0A8C7YA87</accession>
<name>A0A8C7YA87_9TELE</name>
<keyword evidence="25" id="KW-1185">Reference proteome</keyword>
<keyword evidence="14" id="KW-0229">DNA integration</keyword>
<dbReference type="Pfam" id="PF00385">
    <property type="entry name" value="Chromo"/>
    <property type="match status" value="1"/>
</dbReference>
<dbReference type="FunFam" id="3.10.20.370:FF:000003">
    <property type="entry name" value="Transposon Tf2-6 polyprotein"/>
    <property type="match status" value="1"/>
</dbReference>
<evidence type="ECO:0000256" key="4">
    <source>
        <dbReference type="ARBA" id="ARBA00012493"/>
    </source>
</evidence>
<dbReference type="FunFam" id="3.30.420.10:FF:000032">
    <property type="entry name" value="Retrovirus-related Pol polyprotein from transposon 297-like Protein"/>
    <property type="match status" value="1"/>
</dbReference>
<dbReference type="InterPro" id="IPR050951">
    <property type="entry name" value="Retrovirus_Pol_polyprotein"/>
</dbReference>
<evidence type="ECO:0000256" key="13">
    <source>
        <dbReference type="ARBA" id="ARBA00022842"/>
    </source>
</evidence>
<evidence type="ECO:0000256" key="15">
    <source>
        <dbReference type="ARBA" id="ARBA00022918"/>
    </source>
</evidence>
<dbReference type="FunFam" id="3.30.70.270:FF:000020">
    <property type="entry name" value="Transposon Tf2-6 polyprotein-like Protein"/>
    <property type="match status" value="1"/>
</dbReference>
<dbReference type="AlphaFoldDB" id="A0A8C7YA87"/>
<evidence type="ECO:0000256" key="8">
    <source>
        <dbReference type="ARBA" id="ARBA00022722"/>
    </source>
</evidence>
<keyword evidence="9" id="KW-0479">Metal-binding</keyword>
<keyword evidence="17" id="KW-0238">DNA-binding</keyword>
<dbReference type="InterPro" id="IPR041588">
    <property type="entry name" value="Integrase_H2C2"/>
</dbReference>
<dbReference type="GO" id="GO:0003677">
    <property type="term" value="F:DNA binding"/>
    <property type="evidence" value="ECO:0007669"/>
    <property type="project" value="UniProtKB-KW"/>
</dbReference>
<dbReference type="PROSITE" id="PS50994">
    <property type="entry name" value="INTEGRASE"/>
    <property type="match status" value="1"/>
</dbReference>
<dbReference type="GO" id="GO:0003964">
    <property type="term" value="F:RNA-directed DNA polymerase activity"/>
    <property type="evidence" value="ECO:0007669"/>
    <property type="project" value="UniProtKB-KW"/>
</dbReference>
<evidence type="ECO:0000256" key="3">
    <source>
        <dbReference type="ARBA" id="ARBA00012180"/>
    </source>
</evidence>
<dbReference type="GO" id="GO:0015074">
    <property type="term" value="P:DNA integration"/>
    <property type="evidence" value="ECO:0007669"/>
    <property type="project" value="UniProtKB-KW"/>
</dbReference>
<keyword evidence="5" id="KW-0645">Protease</keyword>
<dbReference type="SUPFAM" id="SSF50630">
    <property type="entry name" value="Acid proteases"/>
    <property type="match status" value="1"/>
</dbReference>
<dbReference type="GO" id="GO:0005634">
    <property type="term" value="C:nucleus"/>
    <property type="evidence" value="ECO:0007669"/>
    <property type="project" value="UniProtKB-SubCell"/>
</dbReference>
<dbReference type="InterPro" id="IPR000477">
    <property type="entry name" value="RT_dom"/>
</dbReference>
<evidence type="ECO:0000256" key="20">
    <source>
        <dbReference type="SAM" id="MobiDB-lite"/>
    </source>
</evidence>
<evidence type="ECO:0000256" key="11">
    <source>
        <dbReference type="ARBA" id="ARBA00022759"/>
    </source>
</evidence>
<comment type="similarity">
    <text evidence="2">Belongs to the beta type-B retroviral polymerase family. HERV class-II K(HML-2) pol subfamily.</text>
</comment>
<organism evidence="24 25">
    <name type="scientific">Oryzias sinensis</name>
    <name type="common">Chinese medaka</name>
    <dbReference type="NCBI Taxonomy" id="183150"/>
    <lineage>
        <taxon>Eukaryota</taxon>
        <taxon>Metazoa</taxon>
        <taxon>Chordata</taxon>
        <taxon>Craniata</taxon>
        <taxon>Vertebrata</taxon>
        <taxon>Euteleostomi</taxon>
        <taxon>Actinopterygii</taxon>
        <taxon>Neopterygii</taxon>
        <taxon>Teleostei</taxon>
        <taxon>Neoteleostei</taxon>
        <taxon>Acanthomorphata</taxon>
        <taxon>Ovalentaria</taxon>
        <taxon>Atherinomorphae</taxon>
        <taxon>Beloniformes</taxon>
        <taxon>Adrianichthyidae</taxon>
        <taxon>Oryziinae</taxon>
        <taxon>Oryzias</taxon>
    </lineage>
</organism>
<dbReference type="InterPro" id="IPR021109">
    <property type="entry name" value="Peptidase_aspartic_dom_sf"/>
</dbReference>
<keyword evidence="15" id="KW-0695">RNA-directed DNA polymerase</keyword>
<dbReference type="Gene3D" id="2.40.70.10">
    <property type="entry name" value="Acid Proteases"/>
    <property type="match status" value="1"/>
</dbReference>
<proteinExistence type="inferred from homology"/>
<dbReference type="Pfam" id="PF17917">
    <property type="entry name" value="RT_RNaseH"/>
    <property type="match status" value="1"/>
</dbReference>
<dbReference type="GO" id="GO:0006508">
    <property type="term" value="P:proteolysis"/>
    <property type="evidence" value="ECO:0007669"/>
    <property type="project" value="UniProtKB-KW"/>
</dbReference>
<dbReference type="SUPFAM" id="SSF54160">
    <property type="entry name" value="Chromo domain-like"/>
    <property type="match status" value="1"/>
</dbReference>
<dbReference type="Gene3D" id="3.30.420.10">
    <property type="entry name" value="Ribonuclease H-like superfamily/Ribonuclease H"/>
    <property type="match status" value="1"/>
</dbReference>
<dbReference type="Pfam" id="PF00665">
    <property type="entry name" value="rve"/>
    <property type="match status" value="1"/>
</dbReference>
<dbReference type="InterPro" id="IPR016197">
    <property type="entry name" value="Chromo-like_dom_sf"/>
</dbReference>
<dbReference type="InterPro" id="IPR012337">
    <property type="entry name" value="RNaseH-like_sf"/>
</dbReference>
<dbReference type="InterPro" id="IPR036397">
    <property type="entry name" value="RNaseH_sf"/>
</dbReference>
<dbReference type="Pfam" id="PF17921">
    <property type="entry name" value="Integrase_H2C2"/>
    <property type="match status" value="1"/>
</dbReference>
<dbReference type="SMART" id="SM00298">
    <property type="entry name" value="CHROMO"/>
    <property type="match status" value="1"/>
</dbReference>
<dbReference type="InterPro" id="IPR023780">
    <property type="entry name" value="Chromo_domain"/>
</dbReference>
<dbReference type="SUPFAM" id="SSF56672">
    <property type="entry name" value="DNA/RNA polymerases"/>
    <property type="match status" value="1"/>
</dbReference>
<dbReference type="PANTHER" id="PTHR37984:SF5">
    <property type="entry name" value="PROTEIN NYNRIN-LIKE"/>
    <property type="match status" value="1"/>
</dbReference>
<dbReference type="GO" id="GO:0046872">
    <property type="term" value="F:metal ion binding"/>
    <property type="evidence" value="ECO:0007669"/>
    <property type="project" value="UniProtKB-KW"/>
</dbReference>
<evidence type="ECO:0000259" key="21">
    <source>
        <dbReference type="PROSITE" id="PS50013"/>
    </source>
</evidence>
<dbReference type="Gene3D" id="3.10.10.10">
    <property type="entry name" value="HIV Type 1 Reverse Transcriptase, subunit A, domain 1"/>
    <property type="match status" value="1"/>
</dbReference>
<comment type="subcellular location">
    <subcellularLocation>
        <location evidence="1">Nucleus</location>
    </subcellularLocation>
</comment>
<sequence length="1086" mass="122470">MSRGGGFPVQALLDSGAEQNLMDAELAKRVGIRTELLPRSWQVISLNGRAVATIDQITEPVHLILSGNHHEHTRFFLFNSPLNPVVLGFPWLLAHNPVIDWPNNRINSWSNHCHEVCLHSARHPGADSADPVGQPSSPDLSKVPSEYHDLGEVFSKSRALSLPPHRPYDCSIELQPGATLPKTHLYSLSKPEREAMEQYVTDSLRAGLIRPSSSPVGAGFFFVGKKDGSLRPCIDFRGLNAITIKNRYPLPLMNTAFESLQEARIFTKLDLRNAYHLVRMREGDEWKTAFNTHLGHYEYLVMPFGLSNAPAVFQGMINDVLRDYIHHFVFVYLDDILIFSRTPSEHRRHVRLVLQRLLENKLFVKAEKCDFHSSSVSFLGFVITGGEVRPDPAKVSAVVDWPTPATRKQLQRFLGFANYLRRFIRNYSSVAAPLTGLTSTSSPFIWTEAAEGTFRNLKRLFTTAPVLVQPDPSAQFIVEVDASDTGVGAVLSQRKGADSKLHPWAFFSRRLNPAETNYDVGDKELLAIKLALEEWRHWLEGAGPPFVVWTDHKNLSYIRTAKRLNSRQARWSLFFARFDFVVSYRPGSKNVKPDALSRQQEPVVESQQPKTVIPASCVLGALSWQLERDIKAAQAREPDPGSGPPNRLYVPRAVRSQALQWAHATRLTCHPGVHRTVSFLRRCFWWPSLAKDAREFVLACTICAQNKVNNRPPAGLLHPLPVPSRPWSHIALDFVTGLPSSSGRTAIMTIVDRFSKAAHFVPLRKLPSAVETARLVIEHVFRLHGIPVDIVSDRGPQFISQLWKTFCAAFGPTVSLSSGFHPQSNGQAERTNQDLEVALRCVCSRNQTSWSTLLPWVEYAHNSMTSSASGMSPFESSLGYQPPLFPEQEKEATVPSVQHLYRRCRRIWREARAALLRSSAANKRLADRHRLPAPTYAPGQLVLLSTANIKLRTESRKLSPKYIGPFKVERVINPVAVRLRLPRFRMRVHPVFHVSQLKPHVTSPLQPSPSQPPPPRIIDGQPAWTIRRIMDVRRRGRGLPYLVDWKGYGPEERSWEPTSRMLDKDMLREFHRRHPDKPGGAPRGAP</sequence>
<evidence type="ECO:0000256" key="19">
    <source>
        <dbReference type="ARBA" id="ARBA00039658"/>
    </source>
</evidence>
<dbReference type="InterPro" id="IPR056924">
    <property type="entry name" value="SH3_Tf2-1"/>
</dbReference>
<keyword evidence="6" id="KW-0808">Transferase</keyword>
<feature type="domain" description="Integrase catalytic" evidence="23">
    <location>
        <begin position="722"/>
        <end position="881"/>
    </location>
</feature>
<feature type="domain" description="Reverse transcriptase" evidence="22">
    <location>
        <begin position="204"/>
        <end position="383"/>
    </location>
</feature>
<dbReference type="InterPro" id="IPR001584">
    <property type="entry name" value="Integrase_cat-core"/>
</dbReference>
<keyword evidence="7" id="KW-0548">Nucleotidyltransferase</keyword>
<dbReference type="InterPro" id="IPR043128">
    <property type="entry name" value="Rev_trsase/Diguanyl_cyclase"/>
</dbReference>
<keyword evidence="8" id="KW-0540">Nuclease</keyword>
<dbReference type="PROSITE" id="PS50013">
    <property type="entry name" value="CHROMO_2"/>
    <property type="match status" value="1"/>
</dbReference>
<dbReference type="PROSITE" id="PS50878">
    <property type="entry name" value="RT_POL"/>
    <property type="match status" value="1"/>
</dbReference>
<evidence type="ECO:0000256" key="18">
    <source>
        <dbReference type="ARBA" id="ARBA00023172"/>
    </source>
</evidence>
<dbReference type="InterPro" id="IPR043502">
    <property type="entry name" value="DNA/RNA_pol_sf"/>
</dbReference>
<keyword evidence="18" id="KW-0233">DNA recombination</keyword>
<feature type="region of interest" description="Disordered" evidence="20">
    <location>
        <begin position="999"/>
        <end position="1020"/>
    </location>
</feature>
<keyword evidence="13" id="KW-0460">Magnesium</keyword>
<dbReference type="GO" id="GO:0004190">
    <property type="term" value="F:aspartic-type endopeptidase activity"/>
    <property type="evidence" value="ECO:0007669"/>
    <property type="project" value="UniProtKB-KW"/>
</dbReference>
<evidence type="ECO:0000256" key="10">
    <source>
        <dbReference type="ARBA" id="ARBA00022750"/>
    </source>
</evidence>
<dbReference type="Proteomes" id="UP000694383">
    <property type="component" value="Unplaced"/>
</dbReference>
<evidence type="ECO:0000256" key="2">
    <source>
        <dbReference type="ARBA" id="ARBA00010879"/>
    </source>
</evidence>
<dbReference type="GO" id="GO:0003887">
    <property type="term" value="F:DNA-directed DNA polymerase activity"/>
    <property type="evidence" value="ECO:0007669"/>
    <property type="project" value="UniProtKB-KW"/>
</dbReference>
<evidence type="ECO:0000256" key="17">
    <source>
        <dbReference type="ARBA" id="ARBA00023125"/>
    </source>
</evidence>
<dbReference type="GO" id="GO:0006310">
    <property type="term" value="P:DNA recombination"/>
    <property type="evidence" value="ECO:0007669"/>
    <property type="project" value="UniProtKB-KW"/>
</dbReference>
<dbReference type="Ensembl" id="ENSOSIT00000027022.1">
    <property type="protein sequence ID" value="ENSOSIP00000025624.1"/>
    <property type="gene ID" value="ENSOSIG00000013435.1"/>
</dbReference>
<dbReference type="Gene3D" id="1.10.340.70">
    <property type="match status" value="1"/>
</dbReference>
<dbReference type="CDD" id="cd01647">
    <property type="entry name" value="RT_LTR"/>
    <property type="match status" value="1"/>
</dbReference>
<evidence type="ECO:0000256" key="1">
    <source>
        <dbReference type="ARBA" id="ARBA00004123"/>
    </source>
</evidence>
<evidence type="ECO:0000256" key="9">
    <source>
        <dbReference type="ARBA" id="ARBA00022723"/>
    </source>
</evidence>
<reference evidence="24" key="2">
    <citation type="submission" date="2025-09" db="UniProtKB">
        <authorList>
            <consortium name="Ensembl"/>
        </authorList>
    </citation>
    <scope>IDENTIFICATION</scope>
</reference>
<dbReference type="CDD" id="cd09274">
    <property type="entry name" value="RNase_HI_RT_Ty3"/>
    <property type="match status" value="1"/>
</dbReference>
<evidence type="ECO:0000313" key="24">
    <source>
        <dbReference type="Ensembl" id="ENSOSIP00000025624.1"/>
    </source>
</evidence>
<keyword evidence="11" id="KW-0255">Endonuclease</keyword>
<evidence type="ECO:0000256" key="6">
    <source>
        <dbReference type="ARBA" id="ARBA00022679"/>
    </source>
</evidence>
<feature type="domain" description="Chromo" evidence="21">
    <location>
        <begin position="1024"/>
        <end position="1082"/>
    </location>
</feature>
<dbReference type="InterPro" id="IPR000953">
    <property type="entry name" value="Chromo/chromo_shadow_dom"/>
</dbReference>
<dbReference type="EC" id="2.7.7.49" evidence="4"/>
<evidence type="ECO:0000259" key="23">
    <source>
        <dbReference type="PROSITE" id="PS50994"/>
    </source>
</evidence>
<evidence type="ECO:0000259" key="22">
    <source>
        <dbReference type="PROSITE" id="PS50878"/>
    </source>
</evidence>
<feature type="region of interest" description="Disordered" evidence="20">
    <location>
        <begin position="1066"/>
        <end position="1086"/>
    </location>
</feature>
<dbReference type="GeneTree" id="ENSGT01060000248608"/>
<dbReference type="SUPFAM" id="SSF53098">
    <property type="entry name" value="Ribonuclease H-like"/>
    <property type="match status" value="1"/>
</dbReference>
<evidence type="ECO:0000256" key="12">
    <source>
        <dbReference type="ARBA" id="ARBA00022801"/>
    </source>
</evidence>
<feature type="compositionally biased region" description="Pro residues" evidence="20">
    <location>
        <begin position="1006"/>
        <end position="1016"/>
    </location>
</feature>
<dbReference type="Gene3D" id="3.30.70.270">
    <property type="match status" value="2"/>
</dbReference>
<dbReference type="Pfam" id="PF00078">
    <property type="entry name" value="RVT_1"/>
    <property type="match status" value="1"/>
</dbReference>
<evidence type="ECO:0000256" key="14">
    <source>
        <dbReference type="ARBA" id="ARBA00022908"/>
    </source>
</evidence>
<dbReference type="CDD" id="cd00024">
    <property type="entry name" value="CD_CSD"/>
    <property type="match status" value="1"/>
</dbReference>
<dbReference type="Pfam" id="PF24626">
    <property type="entry name" value="SH3_Tf2-1"/>
    <property type="match status" value="1"/>
</dbReference>